<dbReference type="Pfam" id="PF14905">
    <property type="entry name" value="OMP_b-brl_3"/>
    <property type="match status" value="1"/>
</dbReference>
<evidence type="ECO:0000313" key="2">
    <source>
        <dbReference type="EMBL" id="MBB3701934.1"/>
    </source>
</evidence>
<dbReference type="RefSeq" id="WP_183694167.1">
    <property type="nucleotide sequence ID" value="NZ_JACICA010000001.1"/>
</dbReference>
<dbReference type="InterPro" id="IPR041700">
    <property type="entry name" value="OMP_b-brl_3"/>
</dbReference>
<gene>
    <name evidence="2" type="ORF">FHS60_000376</name>
</gene>
<dbReference type="Proteomes" id="UP000541425">
    <property type="component" value="Unassembled WGS sequence"/>
</dbReference>
<comment type="caution">
    <text evidence="2">The sequence shown here is derived from an EMBL/GenBank/DDBJ whole genome shotgun (WGS) entry which is preliminary data.</text>
</comment>
<proteinExistence type="predicted"/>
<dbReference type="AlphaFoldDB" id="A0A7W5YD74"/>
<dbReference type="EMBL" id="JACICA010000001">
    <property type="protein sequence ID" value="MBB3701934.1"/>
    <property type="molecule type" value="Genomic_DNA"/>
</dbReference>
<organism evidence="2 3">
    <name type="scientific">Alloprevotella rava</name>
    <dbReference type="NCBI Taxonomy" id="671218"/>
    <lineage>
        <taxon>Bacteria</taxon>
        <taxon>Pseudomonadati</taxon>
        <taxon>Bacteroidota</taxon>
        <taxon>Bacteroidia</taxon>
        <taxon>Bacteroidales</taxon>
        <taxon>Prevotellaceae</taxon>
        <taxon>Alloprevotella</taxon>
    </lineage>
</organism>
<accession>A0A7W5YD74</accession>
<feature type="domain" description="Outer membrane protein beta-barrel" evidence="1">
    <location>
        <begin position="662"/>
        <end position="830"/>
    </location>
</feature>
<sequence>MKRISFVLLLVFTPILCLYAQNGEITGRIRDLITENSIDSTAVTLLRTDSSRVGATYAITELSHTEIDGKPVRDRNPKDGATFILKVPKPGRYILRCMAVGYKTMYFPIHVKYTSARTKYDVGDFYLQESFVQLGEAVVKGTKIRMFYKGDTLVYNASAFQLPDGSMLNDLVAQLPGAEIRDGNIYVNGRLVENLLLGGKDFFNGNPRAALASLPAYVAKNVKVYTKKGEKSSMMGSSMGDEQFVMDVHLKRKYIGTYIGQLVAGYGTKERYQAGFNLMRFNDYQSFSLAGDFNNRSQQYQYAREGERGKAEKSGKHRRNYLTFNYQYEPNGKIRFTMGADYHDNAVHNDEGASRENFLSGGNTFIRTSNVSYLDNMSVAGRTRLTLRPRKNQFYEIKYSINYLKNHGYNHIRTANYNANPSEKDFYALMDSTFSRLNTNVFLQSILLSRLQNRVHFDSKQLNHQASFLMHNAFGGNLLNVEGEFAATNQDGHRYDLYNLRYSRPTPQTDFRNRYVASQTDSYHYLGKISYDWKYRQTEKADGLLTPYYSFAYDKNCNNNPLYRLDLLAGTWGNFDTSVLGVLPSNTTDLEQVLSSADSYWGNLRQKKHLLGANWQHELKLANRRWLKFNVTAETGYLDSQYNYWRYGNKYPATRHSWLPSPSVRLTYNPIAEDRGGRGTSWVLSASSRKEQVNLHHLIDITDAADPLNVSKGNSQLHDTWINNVSLQHMRRFYKTSTNLYSKVSFNFLKNAVEISTIYDRIKGVRTTQPVNVDGNWNAGFNFMVNTPLDKDQRWIIFYMASINAYHSADLSYTTTGRHNEKYNVDRLDWSTGVILQSHPTAWLNLSSSFSAFMNNIRGSRPQFEKIYTTTLLYGLQAIVNLPAKFILYANCDFSSRFGYNDASLNETRANIETSLERSIKNFTLKFQACDLLARNLYTTNSIDAQGRTESFATTIPRYFLFSLTWRFNKVANRK</sequence>
<protein>
    <recommendedName>
        <fullName evidence="1">Outer membrane protein beta-barrel domain-containing protein</fullName>
    </recommendedName>
</protein>
<name>A0A7W5YD74_9BACT</name>
<evidence type="ECO:0000259" key="1">
    <source>
        <dbReference type="Pfam" id="PF14905"/>
    </source>
</evidence>
<evidence type="ECO:0000313" key="3">
    <source>
        <dbReference type="Proteomes" id="UP000541425"/>
    </source>
</evidence>
<dbReference type="SUPFAM" id="SSF56935">
    <property type="entry name" value="Porins"/>
    <property type="match status" value="1"/>
</dbReference>
<reference evidence="2 3" key="1">
    <citation type="submission" date="2020-08" db="EMBL/GenBank/DDBJ databases">
        <title>Genomic Encyclopedia of Type Strains, Phase IV (KMG-IV): sequencing the most valuable type-strain genomes for metagenomic binning, comparative biology and taxonomic classification.</title>
        <authorList>
            <person name="Goeker M."/>
        </authorList>
    </citation>
    <scope>NUCLEOTIDE SEQUENCE [LARGE SCALE GENOMIC DNA]</scope>
    <source>
        <strain evidence="2 3">DSM 22548</strain>
    </source>
</reference>